<evidence type="ECO:0000259" key="1">
    <source>
        <dbReference type="Pfam" id="PF11160"/>
    </source>
</evidence>
<gene>
    <name evidence="2" type="ORF">CDQ92_04475</name>
</gene>
<name>A0A246K1V4_9SPHN</name>
<accession>A0A246K1V4</accession>
<evidence type="ECO:0000313" key="2">
    <source>
        <dbReference type="EMBL" id="OWQ99398.1"/>
    </source>
</evidence>
<dbReference type="InterPro" id="IPR021331">
    <property type="entry name" value="Hva1_TUDOR"/>
</dbReference>
<organism evidence="2 3">
    <name type="scientific">Sphingopyxis bauzanensis</name>
    <dbReference type="NCBI Taxonomy" id="651663"/>
    <lineage>
        <taxon>Bacteria</taxon>
        <taxon>Pseudomonadati</taxon>
        <taxon>Pseudomonadota</taxon>
        <taxon>Alphaproteobacteria</taxon>
        <taxon>Sphingomonadales</taxon>
        <taxon>Sphingomonadaceae</taxon>
        <taxon>Sphingopyxis</taxon>
    </lineage>
</organism>
<proteinExistence type="predicted"/>
<sequence length="73" mass="8181">MTPHQFDIDAHVHWTWGRGEAHGRIAERFETRVERIIKGARIVRNGSAANPAYLIEMIDGREVLKLGSELSGG</sequence>
<feature type="domain" description="Hypervirulence associated protein TUDOR" evidence="1">
    <location>
        <begin position="11"/>
        <end position="70"/>
    </location>
</feature>
<dbReference type="Proteomes" id="UP000197361">
    <property type="component" value="Unassembled WGS sequence"/>
</dbReference>
<dbReference type="EMBL" id="NISK01000001">
    <property type="protein sequence ID" value="OWQ99398.1"/>
    <property type="molecule type" value="Genomic_DNA"/>
</dbReference>
<protein>
    <submittedName>
        <fullName evidence="2">DUF2945 domain-containing protein</fullName>
    </submittedName>
</protein>
<dbReference type="OrthoDB" id="283968at2"/>
<comment type="caution">
    <text evidence="2">The sequence shown here is derived from an EMBL/GenBank/DDBJ whole genome shotgun (WGS) entry which is preliminary data.</text>
</comment>
<dbReference type="AlphaFoldDB" id="A0A246K1V4"/>
<keyword evidence="3" id="KW-1185">Reference proteome</keyword>
<evidence type="ECO:0000313" key="3">
    <source>
        <dbReference type="Proteomes" id="UP000197361"/>
    </source>
</evidence>
<reference evidence="2 3" key="1">
    <citation type="journal article" date="2010" name="Int. J. Syst. Evol. Microbiol.">
        <title>Sphingopyxis bauzanensis sp. nov., a psychrophilic bacterium isolated from soil.</title>
        <authorList>
            <person name="Zhang D.C."/>
            <person name="Liu H.C."/>
            <person name="Xin Y.H."/>
            <person name="Zhou Y.G."/>
            <person name="Schinner F."/>
            <person name="Margesin R."/>
        </authorList>
    </citation>
    <scope>NUCLEOTIDE SEQUENCE [LARGE SCALE GENOMIC DNA]</scope>
    <source>
        <strain evidence="2 3">DSM 22271</strain>
    </source>
</reference>
<dbReference type="Pfam" id="PF11160">
    <property type="entry name" value="Hva1_TUDOR"/>
    <property type="match status" value="1"/>
</dbReference>
<dbReference type="RefSeq" id="WP_088440142.1">
    <property type="nucleotide sequence ID" value="NZ_BMMC01000001.1"/>
</dbReference>